<dbReference type="STRING" id="1314778.A0A5C3NLW8"/>
<accession>A0A5C3NLW8</accession>
<protein>
    <submittedName>
        <fullName evidence="1">Uncharacterized protein</fullName>
    </submittedName>
</protein>
<feature type="non-terminal residue" evidence="1">
    <location>
        <position position="1"/>
    </location>
</feature>
<reference evidence="1 2" key="1">
    <citation type="journal article" date="2019" name="Nat. Ecol. Evol.">
        <title>Megaphylogeny resolves global patterns of mushroom evolution.</title>
        <authorList>
            <person name="Varga T."/>
            <person name="Krizsan K."/>
            <person name="Foldi C."/>
            <person name="Dima B."/>
            <person name="Sanchez-Garcia M."/>
            <person name="Sanchez-Ramirez S."/>
            <person name="Szollosi G.J."/>
            <person name="Szarkandi J.G."/>
            <person name="Papp V."/>
            <person name="Albert L."/>
            <person name="Andreopoulos W."/>
            <person name="Angelini C."/>
            <person name="Antonin V."/>
            <person name="Barry K.W."/>
            <person name="Bougher N.L."/>
            <person name="Buchanan P."/>
            <person name="Buyck B."/>
            <person name="Bense V."/>
            <person name="Catcheside P."/>
            <person name="Chovatia M."/>
            <person name="Cooper J."/>
            <person name="Damon W."/>
            <person name="Desjardin D."/>
            <person name="Finy P."/>
            <person name="Geml J."/>
            <person name="Haridas S."/>
            <person name="Hughes K."/>
            <person name="Justo A."/>
            <person name="Karasinski D."/>
            <person name="Kautmanova I."/>
            <person name="Kiss B."/>
            <person name="Kocsube S."/>
            <person name="Kotiranta H."/>
            <person name="LaButti K.M."/>
            <person name="Lechner B.E."/>
            <person name="Liimatainen K."/>
            <person name="Lipzen A."/>
            <person name="Lukacs Z."/>
            <person name="Mihaltcheva S."/>
            <person name="Morgado L.N."/>
            <person name="Niskanen T."/>
            <person name="Noordeloos M.E."/>
            <person name="Ohm R.A."/>
            <person name="Ortiz-Santana B."/>
            <person name="Ovrebo C."/>
            <person name="Racz N."/>
            <person name="Riley R."/>
            <person name="Savchenko A."/>
            <person name="Shiryaev A."/>
            <person name="Soop K."/>
            <person name="Spirin V."/>
            <person name="Szebenyi C."/>
            <person name="Tomsovsky M."/>
            <person name="Tulloss R.E."/>
            <person name="Uehling J."/>
            <person name="Grigoriev I.V."/>
            <person name="Vagvolgyi C."/>
            <person name="Papp T."/>
            <person name="Martin F.M."/>
            <person name="Miettinen O."/>
            <person name="Hibbett D.S."/>
            <person name="Nagy L.G."/>
        </authorList>
    </citation>
    <scope>NUCLEOTIDE SEQUENCE [LARGE SCALE GENOMIC DNA]</scope>
    <source>
        <strain evidence="1 2">HHB13444</strain>
    </source>
</reference>
<dbReference type="InParanoid" id="A0A5C3NLW8"/>
<proteinExistence type="predicted"/>
<dbReference type="InterPro" id="IPR046521">
    <property type="entry name" value="DUF6698"/>
</dbReference>
<evidence type="ECO:0000313" key="1">
    <source>
        <dbReference type="EMBL" id="TFK78721.1"/>
    </source>
</evidence>
<organism evidence="1 2">
    <name type="scientific">Polyporus arcularius HHB13444</name>
    <dbReference type="NCBI Taxonomy" id="1314778"/>
    <lineage>
        <taxon>Eukaryota</taxon>
        <taxon>Fungi</taxon>
        <taxon>Dikarya</taxon>
        <taxon>Basidiomycota</taxon>
        <taxon>Agaricomycotina</taxon>
        <taxon>Agaricomycetes</taxon>
        <taxon>Polyporales</taxon>
        <taxon>Polyporaceae</taxon>
        <taxon>Polyporus</taxon>
    </lineage>
</organism>
<dbReference type="AlphaFoldDB" id="A0A5C3NLW8"/>
<keyword evidence="2" id="KW-1185">Reference proteome</keyword>
<name>A0A5C3NLW8_9APHY</name>
<dbReference type="Proteomes" id="UP000308197">
    <property type="component" value="Unassembled WGS sequence"/>
</dbReference>
<dbReference type="Pfam" id="PF20414">
    <property type="entry name" value="DUF6698"/>
    <property type="match status" value="1"/>
</dbReference>
<dbReference type="EMBL" id="ML212365">
    <property type="protein sequence ID" value="TFK78721.1"/>
    <property type="molecule type" value="Genomic_DNA"/>
</dbReference>
<evidence type="ECO:0000313" key="2">
    <source>
        <dbReference type="Proteomes" id="UP000308197"/>
    </source>
</evidence>
<gene>
    <name evidence="1" type="ORF">K466DRAFT_506837</name>
</gene>
<sequence>TRSDDIVRLKPRIIQILGIPDPTYMLVEKSNRGFRHPTLARLLTPVTKLDEYDADPEAFRQSVLDGKTQLHSCDWWVGLYNMMEAVPGKFKPGLLKNQKLVEIYLYIFRSQNSAEHESITTKKKKGQPSLQEKYKLAYVSLPSIVYVCCISEWRDTDGAWNAREFASTIYEYAGSHKQWVHNLLKWWNGCVFSVSRTFKY</sequence>